<proteinExistence type="predicted"/>
<dbReference type="PANTHER" id="PTHR47472:SF1">
    <property type="entry name" value="DUF1446-DOMAIN-CONTAINING PROTEIN"/>
    <property type="match status" value="1"/>
</dbReference>
<name>A0A2P5B717_TREOI</name>
<dbReference type="OrthoDB" id="1702601at2759"/>
<dbReference type="PANTHER" id="PTHR47472">
    <property type="entry name" value="PROPIONYL-COA CARBOXYLASE"/>
    <property type="match status" value="1"/>
</dbReference>
<comment type="caution">
    <text evidence="1">The sequence shown here is derived from an EMBL/GenBank/DDBJ whole genome shotgun (WGS) entry which is preliminary data.</text>
</comment>
<accession>A0A2P5B717</accession>
<keyword evidence="2" id="KW-1185">Reference proteome</keyword>
<gene>
    <name evidence="1" type="ORF">TorRG33x02_330570</name>
</gene>
<reference evidence="2" key="1">
    <citation type="submission" date="2016-06" db="EMBL/GenBank/DDBJ databases">
        <title>Parallel loss of symbiosis genes in relatives of nitrogen-fixing non-legume Parasponia.</title>
        <authorList>
            <person name="Van Velzen R."/>
            <person name="Holmer R."/>
            <person name="Bu F."/>
            <person name="Rutten L."/>
            <person name="Van Zeijl A."/>
            <person name="Liu W."/>
            <person name="Santuari L."/>
            <person name="Cao Q."/>
            <person name="Sharma T."/>
            <person name="Shen D."/>
            <person name="Roswanjaya Y."/>
            <person name="Wardhani T."/>
            <person name="Kalhor M.S."/>
            <person name="Jansen J."/>
            <person name="Van den Hoogen J."/>
            <person name="Gungor B."/>
            <person name="Hartog M."/>
            <person name="Hontelez J."/>
            <person name="Verver J."/>
            <person name="Yang W.-C."/>
            <person name="Schijlen E."/>
            <person name="Repin R."/>
            <person name="Schilthuizen M."/>
            <person name="Schranz E."/>
            <person name="Heidstra R."/>
            <person name="Miyata K."/>
            <person name="Fedorova E."/>
            <person name="Kohlen W."/>
            <person name="Bisseling T."/>
            <person name="Smit S."/>
            <person name="Geurts R."/>
        </authorList>
    </citation>
    <scope>NUCLEOTIDE SEQUENCE [LARGE SCALE GENOMIC DNA]</scope>
    <source>
        <strain evidence="2">cv. RG33-2</strain>
    </source>
</reference>
<dbReference type="Proteomes" id="UP000237000">
    <property type="component" value="Unassembled WGS sequence"/>
</dbReference>
<organism evidence="1 2">
    <name type="scientific">Trema orientale</name>
    <name type="common">Charcoal tree</name>
    <name type="synonym">Celtis orientalis</name>
    <dbReference type="NCBI Taxonomy" id="63057"/>
    <lineage>
        <taxon>Eukaryota</taxon>
        <taxon>Viridiplantae</taxon>
        <taxon>Streptophyta</taxon>
        <taxon>Embryophyta</taxon>
        <taxon>Tracheophyta</taxon>
        <taxon>Spermatophyta</taxon>
        <taxon>Magnoliopsida</taxon>
        <taxon>eudicotyledons</taxon>
        <taxon>Gunneridae</taxon>
        <taxon>Pentapetalae</taxon>
        <taxon>rosids</taxon>
        <taxon>fabids</taxon>
        <taxon>Rosales</taxon>
        <taxon>Cannabaceae</taxon>
        <taxon>Trema</taxon>
    </lineage>
</organism>
<protein>
    <submittedName>
        <fullName evidence="1">Uncharacterized protein</fullName>
    </submittedName>
</protein>
<dbReference type="STRING" id="63057.A0A2P5B717"/>
<dbReference type="AlphaFoldDB" id="A0A2P5B717"/>
<dbReference type="InParanoid" id="A0A2P5B717"/>
<sequence>MDEIHSCVIKLRENPQKRRDKVCTGCRVRFGGDRPLGALKLLQIVKESAPLLIGIKLWCQVAMAMIQGVQDPLMRSHIAWKV</sequence>
<dbReference type="EMBL" id="JXTC01000590">
    <property type="protein sequence ID" value="PON44563.1"/>
    <property type="molecule type" value="Genomic_DNA"/>
</dbReference>
<evidence type="ECO:0000313" key="1">
    <source>
        <dbReference type="EMBL" id="PON44563.1"/>
    </source>
</evidence>
<evidence type="ECO:0000313" key="2">
    <source>
        <dbReference type="Proteomes" id="UP000237000"/>
    </source>
</evidence>